<dbReference type="PANTHER" id="PTHR42951">
    <property type="entry name" value="METALLO-BETA-LACTAMASE DOMAIN-CONTAINING"/>
    <property type="match status" value="1"/>
</dbReference>
<organism evidence="2">
    <name type="scientific">Archaeoglobus fulgidus</name>
    <dbReference type="NCBI Taxonomy" id="2234"/>
    <lineage>
        <taxon>Archaea</taxon>
        <taxon>Methanobacteriati</taxon>
        <taxon>Methanobacteriota</taxon>
        <taxon>Archaeoglobi</taxon>
        <taxon>Archaeoglobales</taxon>
        <taxon>Archaeoglobaceae</taxon>
        <taxon>Archaeoglobus</taxon>
    </lineage>
</organism>
<dbReference type="GO" id="GO:0016787">
    <property type="term" value="F:hydrolase activity"/>
    <property type="evidence" value="ECO:0007669"/>
    <property type="project" value="UniProtKB-KW"/>
</dbReference>
<dbReference type="InterPro" id="IPR036866">
    <property type="entry name" value="RibonucZ/Hydroxyglut_hydro"/>
</dbReference>
<accession>A0A7J2TJX3</accession>
<dbReference type="Pfam" id="PF00753">
    <property type="entry name" value="Lactamase_B"/>
    <property type="match status" value="1"/>
</dbReference>
<dbReference type="SMART" id="SM00849">
    <property type="entry name" value="Lactamase_B"/>
    <property type="match status" value="1"/>
</dbReference>
<evidence type="ECO:0000259" key="1">
    <source>
        <dbReference type="SMART" id="SM00849"/>
    </source>
</evidence>
<dbReference type="SUPFAM" id="SSF56281">
    <property type="entry name" value="Metallo-hydrolase/oxidoreductase"/>
    <property type="match status" value="1"/>
</dbReference>
<feature type="domain" description="Metallo-beta-lactamase" evidence="1">
    <location>
        <begin position="9"/>
        <end position="181"/>
    </location>
</feature>
<gene>
    <name evidence="2" type="ORF">ENP88_07810</name>
</gene>
<evidence type="ECO:0000313" key="2">
    <source>
        <dbReference type="EMBL" id="HEH36019.1"/>
    </source>
</evidence>
<protein>
    <submittedName>
        <fullName evidence="2">MBL fold metallo-hydrolase</fullName>
    </submittedName>
</protein>
<dbReference type="PANTHER" id="PTHR42951:SF17">
    <property type="entry name" value="METALLO-BETA-LACTAMASE DOMAIN-CONTAINING PROTEIN"/>
    <property type="match status" value="1"/>
</dbReference>
<dbReference type="InterPro" id="IPR050855">
    <property type="entry name" value="NDM-1-like"/>
</dbReference>
<dbReference type="InterPro" id="IPR001279">
    <property type="entry name" value="Metallo-B-lactamas"/>
</dbReference>
<keyword evidence="2" id="KW-0378">Hydrolase</keyword>
<name>A0A7J2TJX3_ARCFL</name>
<proteinExistence type="predicted"/>
<dbReference type="CDD" id="cd07721">
    <property type="entry name" value="yflN-like_MBL-fold"/>
    <property type="match status" value="1"/>
</dbReference>
<reference evidence="2" key="1">
    <citation type="journal article" date="2020" name="mSystems">
        <title>Genome- and Community-Level Interaction Insights into Carbon Utilization and Element Cycling Functions of Hydrothermarchaeota in Hydrothermal Sediment.</title>
        <authorList>
            <person name="Zhou Z."/>
            <person name="Liu Y."/>
            <person name="Xu W."/>
            <person name="Pan J."/>
            <person name="Luo Z.H."/>
            <person name="Li M."/>
        </authorList>
    </citation>
    <scope>NUCLEOTIDE SEQUENCE [LARGE SCALE GENOMIC DNA]</scope>
    <source>
        <strain evidence="2">SpSt-26</strain>
    </source>
</reference>
<sequence length="199" mass="22732">MSMKLKSKGCNVYLVRSGDKRYLIDVGTDGKLIAEQLKELDGVIITHAHFDHIAGARELERIFGCPFFAHPEELPYVFKEREFSFTGIMGKLAKLAERMSRFIPPENVRSVYELKDLRIMHTPGHTPGSICVLHEGKNYCGDLLRGNAKLSRKNFCQSYERYLESVRTVLSLDWEKAFPGHGKEVAKDVAIKKLQYLLK</sequence>
<dbReference type="AlphaFoldDB" id="A0A7J2TJX3"/>
<comment type="caution">
    <text evidence="2">The sequence shown here is derived from an EMBL/GenBank/DDBJ whole genome shotgun (WGS) entry which is preliminary data.</text>
</comment>
<dbReference type="Gene3D" id="3.60.15.10">
    <property type="entry name" value="Ribonuclease Z/Hydroxyacylglutathione hydrolase-like"/>
    <property type="match status" value="1"/>
</dbReference>
<dbReference type="EMBL" id="DSLA01000125">
    <property type="protein sequence ID" value="HEH36019.1"/>
    <property type="molecule type" value="Genomic_DNA"/>
</dbReference>